<accession>A0A2N0X7U7</accession>
<dbReference type="STRING" id="1121365.GCA_000375365_01368"/>
<name>A0A2N0X7U7_9CORY</name>
<feature type="domain" description="Flavodoxin-like fold" evidence="5">
    <location>
        <begin position="1"/>
        <end position="191"/>
    </location>
</feature>
<comment type="caution">
    <text evidence="6">The sequence shown here is derived from an EMBL/GenBank/DDBJ whole genome shotgun (WGS) entry which is preliminary data.</text>
</comment>
<organism evidence="6 7">
    <name type="scientific">Corynebacterium mastitidis</name>
    <dbReference type="NCBI Taxonomy" id="161890"/>
    <lineage>
        <taxon>Bacteria</taxon>
        <taxon>Bacillati</taxon>
        <taxon>Actinomycetota</taxon>
        <taxon>Actinomycetes</taxon>
        <taxon>Mycobacteriales</taxon>
        <taxon>Corynebacteriaceae</taxon>
        <taxon>Corynebacterium</taxon>
    </lineage>
</organism>
<evidence type="ECO:0000313" key="6">
    <source>
        <dbReference type="EMBL" id="PKF68759.1"/>
    </source>
</evidence>
<keyword evidence="3" id="KW-0274">FAD</keyword>
<gene>
    <name evidence="6" type="ORF">CXB45_05215</name>
</gene>
<comment type="cofactor">
    <cofactor evidence="1">
        <name>FAD</name>
        <dbReference type="ChEBI" id="CHEBI:57692"/>
    </cofactor>
</comment>
<dbReference type="AlphaFoldDB" id="A0A2N0X7U7"/>
<dbReference type="InterPro" id="IPR003680">
    <property type="entry name" value="Flavodoxin_fold"/>
</dbReference>
<dbReference type="Pfam" id="PF02525">
    <property type="entry name" value="Flavodoxin_2"/>
    <property type="match status" value="1"/>
</dbReference>
<evidence type="ECO:0000313" key="7">
    <source>
        <dbReference type="Proteomes" id="UP000233249"/>
    </source>
</evidence>
<dbReference type="PANTHER" id="PTHR46305">
    <property type="match status" value="1"/>
</dbReference>
<dbReference type="InterPro" id="IPR052397">
    <property type="entry name" value="NADPH-QR_MdaB"/>
</dbReference>
<evidence type="ECO:0000259" key="5">
    <source>
        <dbReference type="Pfam" id="PF02525"/>
    </source>
</evidence>
<protein>
    <submittedName>
        <fullName evidence="6">Flavodoxin</fullName>
    </submittedName>
</protein>
<comment type="similarity">
    <text evidence="4">Belongs to the oxidoreductase MdaB family.</text>
</comment>
<dbReference type="SUPFAM" id="SSF52218">
    <property type="entry name" value="Flavoproteins"/>
    <property type="match status" value="1"/>
</dbReference>
<dbReference type="Gene3D" id="3.40.50.360">
    <property type="match status" value="1"/>
</dbReference>
<evidence type="ECO:0000256" key="3">
    <source>
        <dbReference type="ARBA" id="ARBA00022827"/>
    </source>
</evidence>
<dbReference type="InterPro" id="IPR029039">
    <property type="entry name" value="Flavoprotein-like_sf"/>
</dbReference>
<sequence>MNILLINAHHAYPNWSEGSLNRAAVKVARNFFVSRGHSVEETIIDAGYDPEEEVRKHLAADVVILQTPANWFSAPWTWKKYADEVFNEGLHRQSLLTGDGRTRSDLSIPYGSGGKMAGRTFMVSATWNAPRAAFDAPDNPVFRGRSTADAWSSVTAIYRFCGYGIAPDFNIFDIFKNPTVGEDLRAYEEHLGRHILGEGRAASEA</sequence>
<evidence type="ECO:0000256" key="2">
    <source>
        <dbReference type="ARBA" id="ARBA00022630"/>
    </source>
</evidence>
<evidence type="ECO:0000256" key="1">
    <source>
        <dbReference type="ARBA" id="ARBA00001974"/>
    </source>
</evidence>
<dbReference type="PANTHER" id="PTHR46305:SF3">
    <property type="entry name" value="NADPH:QUINONE OXIDOREDUCTASE MDAB"/>
    <property type="match status" value="1"/>
</dbReference>
<keyword evidence="2" id="KW-0285">Flavoprotein</keyword>
<dbReference type="Proteomes" id="UP000233249">
    <property type="component" value="Unassembled WGS sequence"/>
</dbReference>
<evidence type="ECO:0000256" key="4">
    <source>
        <dbReference type="ARBA" id="ARBA00037981"/>
    </source>
</evidence>
<proteinExistence type="inferred from homology"/>
<dbReference type="RefSeq" id="WP_101173506.1">
    <property type="nucleotide sequence ID" value="NZ_JAKRKB010000002.1"/>
</dbReference>
<dbReference type="OrthoDB" id="9798454at2"/>
<reference evidence="6 7" key="1">
    <citation type="submission" date="2017-12" db="EMBL/GenBank/DDBJ databases">
        <title>Corynebacterium mastitidis 16-1433 Genome.</title>
        <authorList>
            <person name="Gulvik C.A."/>
        </authorList>
    </citation>
    <scope>NUCLEOTIDE SEQUENCE [LARGE SCALE GENOMIC DNA]</scope>
    <source>
        <strain evidence="6 7">16-1433</strain>
    </source>
</reference>
<dbReference type="EMBL" id="PJAF01000012">
    <property type="protein sequence ID" value="PKF68759.1"/>
    <property type="molecule type" value="Genomic_DNA"/>
</dbReference>